<dbReference type="Pfam" id="PF01753">
    <property type="entry name" value="zf-MYND"/>
    <property type="match status" value="1"/>
</dbReference>
<comment type="caution">
    <text evidence="6">The sequence shown here is derived from an EMBL/GenBank/DDBJ whole genome shotgun (WGS) entry which is preliminary data.</text>
</comment>
<evidence type="ECO:0000256" key="1">
    <source>
        <dbReference type="ARBA" id="ARBA00022723"/>
    </source>
</evidence>
<dbReference type="OrthoDB" id="4851849at2759"/>
<feature type="domain" description="MYND-type" evidence="5">
    <location>
        <begin position="4"/>
        <end position="40"/>
    </location>
</feature>
<dbReference type="AlphaFoldDB" id="A0A9P5Y4D7"/>
<evidence type="ECO:0000313" key="7">
    <source>
        <dbReference type="Proteomes" id="UP000807353"/>
    </source>
</evidence>
<evidence type="ECO:0000256" key="2">
    <source>
        <dbReference type="ARBA" id="ARBA00022771"/>
    </source>
</evidence>
<keyword evidence="3" id="KW-0862">Zinc</keyword>
<accession>A0A9P5Y4D7</accession>
<evidence type="ECO:0000256" key="4">
    <source>
        <dbReference type="PROSITE-ProRule" id="PRU00134"/>
    </source>
</evidence>
<proteinExistence type="predicted"/>
<evidence type="ECO:0000259" key="5">
    <source>
        <dbReference type="PROSITE" id="PS50865"/>
    </source>
</evidence>
<organism evidence="6 7">
    <name type="scientific">Collybia nuda</name>
    <dbReference type="NCBI Taxonomy" id="64659"/>
    <lineage>
        <taxon>Eukaryota</taxon>
        <taxon>Fungi</taxon>
        <taxon>Dikarya</taxon>
        <taxon>Basidiomycota</taxon>
        <taxon>Agaricomycotina</taxon>
        <taxon>Agaricomycetes</taxon>
        <taxon>Agaricomycetidae</taxon>
        <taxon>Agaricales</taxon>
        <taxon>Tricholomatineae</taxon>
        <taxon>Clitocybaceae</taxon>
        <taxon>Collybia</taxon>
    </lineage>
</organism>
<keyword evidence="1" id="KW-0479">Metal-binding</keyword>
<dbReference type="EMBL" id="MU150276">
    <property type="protein sequence ID" value="KAF9462043.1"/>
    <property type="molecule type" value="Genomic_DNA"/>
</dbReference>
<dbReference type="Proteomes" id="UP000807353">
    <property type="component" value="Unassembled WGS sequence"/>
</dbReference>
<reference evidence="6" key="1">
    <citation type="submission" date="2020-11" db="EMBL/GenBank/DDBJ databases">
        <authorList>
            <consortium name="DOE Joint Genome Institute"/>
            <person name="Ahrendt S."/>
            <person name="Riley R."/>
            <person name="Andreopoulos W."/>
            <person name="Labutti K."/>
            <person name="Pangilinan J."/>
            <person name="Ruiz-Duenas F.J."/>
            <person name="Barrasa J.M."/>
            <person name="Sanchez-Garcia M."/>
            <person name="Camarero S."/>
            <person name="Miyauchi S."/>
            <person name="Serrano A."/>
            <person name="Linde D."/>
            <person name="Babiker R."/>
            <person name="Drula E."/>
            <person name="Ayuso-Fernandez I."/>
            <person name="Pacheco R."/>
            <person name="Padilla G."/>
            <person name="Ferreira P."/>
            <person name="Barriuso J."/>
            <person name="Kellner H."/>
            <person name="Castanera R."/>
            <person name="Alfaro M."/>
            <person name="Ramirez L."/>
            <person name="Pisabarro A.G."/>
            <person name="Kuo A."/>
            <person name="Tritt A."/>
            <person name="Lipzen A."/>
            <person name="He G."/>
            <person name="Yan M."/>
            <person name="Ng V."/>
            <person name="Cullen D."/>
            <person name="Martin F."/>
            <person name="Rosso M.-N."/>
            <person name="Henrissat B."/>
            <person name="Hibbett D."/>
            <person name="Martinez A.T."/>
            <person name="Grigoriev I.V."/>
        </authorList>
    </citation>
    <scope>NUCLEOTIDE SEQUENCE</scope>
    <source>
        <strain evidence="6">CBS 247.69</strain>
    </source>
</reference>
<dbReference type="SUPFAM" id="SSF144232">
    <property type="entry name" value="HIT/MYND zinc finger-like"/>
    <property type="match status" value="1"/>
</dbReference>
<dbReference type="PROSITE" id="PS50865">
    <property type="entry name" value="ZF_MYND_2"/>
    <property type="match status" value="1"/>
</dbReference>
<sequence>MAKCKACNDPASRKCSGCSRVWYCKQECQRADWVRHIFDCKPRREINTADHLALAVHENLLPEDNQTCLDYGFTAAFTASERANLLGLYIGLITYCKIKPQTLHKWRLQGTLVREIKAVYQDLPEQSRGGYYAWFLQNEHVLNTSSPDPSDKVREIRKRAWVFIGGSAADDEAEIVAKTAAWSQGRQICYSFYLMLLADWHPGPSQDMWVYLGFCACQDLQEEMLLSGHYKWLIHKCTFDEFATAYESSTLLGLLRSDNPYYRHISGLEDVLAGSPQVFKSVWWLKQFAMASESADEGVSLRPSVRADYGFMNCKTEDEFKALRRLYKEVFEKPHVDPVKLHVACIQGKLFEFLGGEVDLSKKKKKFTRLLKNLYPLPDI</sequence>
<evidence type="ECO:0000256" key="3">
    <source>
        <dbReference type="ARBA" id="ARBA00022833"/>
    </source>
</evidence>
<dbReference type="InterPro" id="IPR002893">
    <property type="entry name" value="Znf_MYND"/>
</dbReference>
<gene>
    <name evidence="6" type="ORF">BDZ94DRAFT_1262274</name>
</gene>
<name>A0A9P5Y4D7_9AGAR</name>
<keyword evidence="7" id="KW-1185">Reference proteome</keyword>
<keyword evidence="2 4" id="KW-0863">Zinc-finger</keyword>
<evidence type="ECO:0000313" key="6">
    <source>
        <dbReference type="EMBL" id="KAF9462043.1"/>
    </source>
</evidence>
<dbReference type="PROSITE" id="PS01360">
    <property type="entry name" value="ZF_MYND_1"/>
    <property type="match status" value="1"/>
</dbReference>
<dbReference type="GO" id="GO:0008270">
    <property type="term" value="F:zinc ion binding"/>
    <property type="evidence" value="ECO:0007669"/>
    <property type="project" value="UniProtKB-KW"/>
</dbReference>
<protein>
    <recommendedName>
        <fullName evidence="5">MYND-type domain-containing protein</fullName>
    </recommendedName>
</protein>
<dbReference type="Gene3D" id="6.10.140.2220">
    <property type="match status" value="1"/>
</dbReference>